<dbReference type="OrthoDB" id="1073140at2"/>
<name>A0A3L9YW08_9FLAO</name>
<evidence type="ECO:0000313" key="3">
    <source>
        <dbReference type="Proteomes" id="UP000271339"/>
    </source>
</evidence>
<evidence type="ECO:0000259" key="1">
    <source>
        <dbReference type="PROSITE" id="PS51186"/>
    </source>
</evidence>
<dbReference type="InterPro" id="IPR016181">
    <property type="entry name" value="Acyl_CoA_acyltransferase"/>
</dbReference>
<organism evidence="2 3">
    <name type="scientific">Ulvibacter antarcticus</name>
    <dbReference type="NCBI Taxonomy" id="442714"/>
    <lineage>
        <taxon>Bacteria</taxon>
        <taxon>Pseudomonadati</taxon>
        <taxon>Bacteroidota</taxon>
        <taxon>Flavobacteriia</taxon>
        <taxon>Flavobacteriales</taxon>
        <taxon>Flavobacteriaceae</taxon>
        <taxon>Ulvibacter</taxon>
    </lineage>
</organism>
<proteinExistence type="predicted"/>
<dbReference type="PROSITE" id="PS51186">
    <property type="entry name" value="GNAT"/>
    <property type="match status" value="1"/>
</dbReference>
<protein>
    <recommendedName>
        <fullName evidence="1">N-acetyltransferase domain-containing protein</fullName>
    </recommendedName>
</protein>
<keyword evidence="3" id="KW-1185">Reference proteome</keyword>
<dbReference type="SUPFAM" id="SSF55729">
    <property type="entry name" value="Acyl-CoA N-acyltransferases (Nat)"/>
    <property type="match status" value="1"/>
</dbReference>
<accession>A0A3L9YW08</accession>
<dbReference type="Proteomes" id="UP000271339">
    <property type="component" value="Unassembled WGS sequence"/>
</dbReference>
<dbReference type="RefSeq" id="WP_121907598.1">
    <property type="nucleotide sequence ID" value="NZ_REFC01000013.1"/>
</dbReference>
<gene>
    <name evidence="2" type="ORF">BXY75_2026</name>
</gene>
<dbReference type="Gene3D" id="3.40.630.30">
    <property type="match status" value="1"/>
</dbReference>
<dbReference type="InterPro" id="IPR000182">
    <property type="entry name" value="GNAT_dom"/>
</dbReference>
<dbReference type="GO" id="GO:0016747">
    <property type="term" value="F:acyltransferase activity, transferring groups other than amino-acyl groups"/>
    <property type="evidence" value="ECO:0007669"/>
    <property type="project" value="InterPro"/>
</dbReference>
<sequence length="155" mass="18221">MEMLTTEKLSEVQKTELFQLWNKEYPQNLSLHDIASLEKYLDSLSDPFYTLLINKEGQIQAWFADFNRDDARWFAMIIDSQLQGKGNGTMLIEDAKKRQSALNGWVIDDENYKKSDNTFYRSPLGFYKKNGFKVTRDTRLELEKFSAVKIVWKSN</sequence>
<dbReference type="Pfam" id="PF13508">
    <property type="entry name" value="Acetyltransf_7"/>
    <property type="match status" value="1"/>
</dbReference>
<reference evidence="2 3" key="1">
    <citation type="submission" date="2018-10" db="EMBL/GenBank/DDBJ databases">
        <title>Genomic Encyclopedia of Archaeal and Bacterial Type Strains, Phase II (KMG-II): from individual species to whole genera.</title>
        <authorList>
            <person name="Goeker M."/>
        </authorList>
    </citation>
    <scope>NUCLEOTIDE SEQUENCE [LARGE SCALE GENOMIC DNA]</scope>
    <source>
        <strain evidence="2 3">DSM 23424</strain>
    </source>
</reference>
<dbReference type="EMBL" id="REFC01000013">
    <property type="protein sequence ID" value="RMA58652.1"/>
    <property type="molecule type" value="Genomic_DNA"/>
</dbReference>
<evidence type="ECO:0000313" key="2">
    <source>
        <dbReference type="EMBL" id="RMA58652.1"/>
    </source>
</evidence>
<feature type="domain" description="N-acetyltransferase" evidence="1">
    <location>
        <begin position="4"/>
        <end position="155"/>
    </location>
</feature>
<comment type="caution">
    <text evidence="2">The sequence shown here is derived from an EMBL/GenBank/DDBJ whole genome shotgun (WGS) entry which is preliminary data.</text>
</comment>
<dbReference type="AlphaFoldDB" id="A0A3L9YW08"/>